<sequence length="262" mass="28716">MGDVDLSTTYGAMFIGGSSVCSFFGLQAHGYAVLFATFFQGVLTLQAFLYYENFPKDPIVLKLLVAAVWVLDLVHLILVSQSCYHYLIGSWGDSAALLVSTKELDLHLVFVGFACFICQCFFISRIWSFSHKNWILSVALGIPCLVVLVLETNISAEISRIANVAAFNQFTGEVLSVFALAAAVDVAIALILVWYLQQGKTSFDRSSFVVGRIVQYTVATGLATSILAVADLIVYLVTPHTFIFIAMHFSMGRMYTNALLAT</sequence>
<keyword evidence="1" id="KW-0812">Transmembrane</keyword>
<dbReference type="InterPro" id="IPR045339">
    <property type="entry name" value="DUF6534"/>
</dbReference>
<keyword evidence="1" id="KW-1133">Transmembrane helix</keyword>
<name>A0A8H6TM25_MYCCL</name>
<feature type="domain" description="DUF6534" evidence="2">
    <location>
        <begin position="181"/>
        <end position="262"/>
    </location>
</feature>
<feature type="transmembrane region" description="Helical" evidence="1">
    <location>
        <begin position="174"/>
        <end position="196"/>
    </location>
</feature>
<accession>A0A8H6TM25</accession>
<keyword evidence="1" id="KW-0472">Membrane</keyword>
<organism evidence="3 4">
    <name type="scientific">Mycena chlorophos</name>
    <name type="common">Agaric fungus</name>
    <name type="synonym">Agaricus chlorophos</name>
    <dbReference type="NCBI Taxonomy" id="658473"/>
    <lineage>
        <taxon>Eukaryota</taxon>
        <taxon>Fungi</taxon>
        <taxon>Dikarya</taxon>
        <taxon>Basidiomycota</taxon>
        <taxon>Agaricomycotina</taxon>
        <taxon>Agaricomycetes</taxon>
        <taxon>Agaricomycetidae</taxon>
        <taxon>Agaricales</taxon>
        <taxon>Marasmiineae</taxon>
        <taxon>Mycenaceae</taxon>
        <taxon>Mycena</taxon>
    </lineage>
</organism>
<evidence type="ECO:0000313" key="3">
    <source>
        <dbReference type="EMBL" id="KAF7319177.1"/>
    </source>
</evidence>
<dbReference type="PANTHER" id="PTHR40465:SF1">
    <property type="entry name" value="DUF6534 DOMAIN-CONTAINING PROTEIN"/>
    <property type="match status" value="1"/>
</dbReference>
<dbReference type="AlphaFoldDB" id="A0A8H6TM25"/>
<dbReference type="OrthoDB" id="2745105at2759"/>
<gene>
    <name evidence="3" type="ORF">HMN09_00254200</name>
</gene>
<evidence type="ECO:0000313" key="4">
    <source>
        <dbReference type="Proteomes" id="UP000613580"/>
    </source>
</evidence>
<dbReference type="Pfam" id="PF20152">
    <property type="entry name" value="DUF6534"/>
    <property type="match status" value="1"/>
</dbReference>
<evidence type="ECO:0000259" key="2">
    <source>
        <dbReference type="Pfam" id="PF20152"/>
    </source>
</evidence>
<dbReference type="PANTHER" id="PTHR40465">
    <property type="entry name" value="CHROMOSOME 1, WHOLE GENOME SHOTGUN SEQUENCE"/>
    <property type="match status" value="1"/>
</dbReference>
<feature type="transmembrane region" description="Helical" evidence="1">
    <location>
        <begin position="107"/>
        <end position="127"/>
    </location>
</feature>
<dbReference type="Proteomes" id="UP000613580">
    <property type="component" value="Unassembled WGS sequence"/>
</dbReference>
<feature type="transmembrane region" description="Helical" evidence="1">
    <location>
        <begin position="134"/>
        <end position="154"/>
    </location>
</feature>
<feature type="transmembrane region" description="Helical" evidence="1">
    <location>
        <begin position="63"/>
        <end position="87"/>
    </location>
</feature>
<proteinExistence type="predicted"/>
<evidence type="ECO:0000256" key="1">
    <source>
        <dbReference type="SAM" id="Phobius"/>
    </source>
</evidence>
<comment type="caution">
    <text evidence="3">The sequence shown here is derived from an EMBL/GenBank/DDBJ whole genome shotgun (WGS) entry which is preliminary data.</text>
</comment>
<reference evidence="3" key="1">
    <citation type="submission" date="2020-05" db="EMBL/GenBank/DDBJ databases">
        <title>Mycena genomes resolve the evolution of fungal bioluminescence.</title>
        <authorList>
            <person name="Tsai I.J."/>
        </authorList>
    </citation>
    <scope>NUCLEOTIDE SEQUENCE</scope>
    <source>
        <strain evidence="3">110903Hualien_Pintung</strain>
    </source>
</reference>
<feature type="transmembrane region" description="Helical" evidence="1">
    <location>
        <begin position="32"/>
        <end position="51"/>
    </location>
</feature>
<protein>
    <submittedName>
        <fullName evidence="3">ANK-REP-REGION domain-containing protein</fullName>
    </submittedName>
</protein>
<dbReference type="EMBL" id="JACAZE010000003">
    <property type="protein sequence ID" value="KAF7319177.1"/>
    <property type="molecule type" value="Genomic_DNA"/>
</dbReference>
<feature type="transmembrane region" description="Helical" evidence="1">
    <location>
        <begin position="216"/>
        <end position="236"/>
    </location>
</feature>
<keyword evidence="4" id="KW-1185">Reference proteome</keyword>